<keyword evidence="2" id="KW-1133">Transmembrane helix</keyword>
<organism evidence="3 4">
    <name type="scientific">Lentilactobacillus farraginis DSM 18382 = JCM 14108</name>
    <dbReference type="NCBI Taxonomy" id="1423743"/>
    <lineage>
        <taxon>Bacteria</taxon>
        <taxon>Bacillati</taxon>
        <taxon>Bacillota</taxon>
        <taxon>Bacilli</taxon>
        <taxon>Lactobacillales</taxon>
        <taxon>Lactobacillaceae</taxon>
        <taxon>Lentilactobacillus</taxon>
    </lineage>
</organism>
<gene>
    <name evidence="3" type="ORF">FD41_GL001049</name>
</gene>
<comment type="caution">
    <text evidence="3">The sequence shown here is derived from an EMBL/GenBank/DDBJ whole genome shotgun (WGS) entry which is preliminary data.</text>
</comment>
<evidence type="ECO:0000313" key="3">
    <source>
        <dbReference type="EMBL" id="KRM03803.1"/>
    </source>
</evidence>
<keyword evidence="2" id="KW-0472">Membrane</keyword>
<keyword evidence="4" id="KW-1185">Reference proteome</keyword>
<proteinExistence type="predicted"/>
<evidence type="ECO:0000256" key="2">
    <source>
        <dbReference type="SAM" id="Phobius"/>
    </source>
</evidence>
<dbReference type="EMBL" id="AZFY01000124">
    <property type="protein sequence ID" value="KRM03803.1"/>
    <property type="molecule type" value="Genomic_DNA"/>
</dbReference>
<keyword evidence="2" id="KW-0812">Transmembrane</keyword>
<dbReference type="PATRIC" id="fig|1423743.5.peg.1080"/>
<feature type="transmembrane region" description="Helical" evidence="2">
    <location>
        <begin position="23"/>
        <end position="42"/>
    </location>
</feature>
<evidence type="ECO:0000313" key="4">
    <source>
        <dbReference type="Proteomes" id="UP000051966"/>
    </source>
</evidence>
<evidence type="ECO:0000256" key="1">
    <source>
        <dbReference type="SAM" id="MobiDB-lite"/>
    </source>
</evidence>
<protein>
    <submittedName>
        <fullName evidence="3">Uncharacterized protein</fullName>
    </submittedName>
</protein>
<sequence length="184" mass="21097">MAEDLLHFDVKNYHRKDLHMRKLLLTALIFGSLIGIANYTLMASASSQSKPAKSGLIGRYEGTIRNKFYKVKKEFKVNLRFYNQQDASVIKKSVVLPKGTVIVSRGETYYKNYVVDNDFNINSLRYELQNDVFDTSTHPNRVRFDSQIPASKVTLINRGSQSLSHDNQLFSNNQLKNKPTGFQK</sequence>
<dbReference type="Proteomes" id="UP000051966">
    <property type="component" value="Unassembled WGS sequence"/>
</dbReference>
<accession>A0A0R1VI86</accession>
<dbReference type="AlphaFoldDB" id="A0A0R1VI86"/>
<reference evidence="3 4" key="1">
    <citation type="journal article" date="2015" name="Genome Announc.">
        <title>Expanding the biotechnology potential of lactobacilli through comparative genomics of 213 strains and associated genera.</title>
        <authorList>
            <person name="Sun Z."/>
            <person name="Harris H.M."/>
            <person name="McCann A."/>
            <person name="Guo C."/>
            <person name="Argimon S."/>
            <person name="Zhang W."/>
            <person name="Yang X."/>
            <person name="Jeffery I.B."/>
            <person name="Cooney J.C."/>
            <person name="Kagawa T.F."/>
            <person name="Liu W."/>
            <person name="Song Y."/>
            <person name="Salvetti E."/>
            <person name="Wrobel A."/>
            <person name="Rasinkangas P."/>
            <person name="Parkhill J."/>
            <person name="Rea M.C."/>
            <person name="O'Sullivan O."/>
            <person name="Ritari J."/>
            <person name="Douillard F.P."/>
            <person name="Paul Ross R."/>
            <person name="Yang R."/>
            <person name="Briner A.E."/>
            <person name="Felis G.E."/>
            <person name="de Vos W.M."/>
            <person name="Barrangou R."/>
            <person name="Klaenhammer T.R."/>
            <person name="Caufield P.W."/>
            <person name="Cui Y."/>
            <person name="Zhang H."/>
            <person name="O'Toole P.W."/>
        </authorList>
    </citation>
    <scope>NUCLEOTIDE SEQUENCE [LARGE SCALE GENOMIC DNA]</scope>
    <source>
        <strain evidence="3 4">DSM 18382</strain>
    </source>
</reference>
<feature type="region of interest" description="Disordered" evidence="1">
    <location>
        <begin position="164"/>
        <end position="184"/>
    </location>
</feature>
<name>A0A0R1VI86_9LACO</name>